<organism evidence="1 2">
    <name type="scientific">Moraxella macacae 0408225</name>
    <dbReference type="NCBI Taxonomy" id="1230338"/>
    <lineage>
        <taxon>Bacteria</taxon>
        <taxon>Pseudomonadati</taxon>
        <taxon>Pseudomonadota</taxon>
        <taxon>Gammaproteobacteria</taxon>
        <taxon>Moraxellales</taxon>
        <taxon>Moraxellaceae</taxon>
        <taxon>Moraxella</taxon>
    </lineage>
</organism>
<evidence type="ECO:0008006" key="3">
    <source>
        <dbReference type="Google" id="ProtNLM"/>
    </source>
</evidence>
<gene>
    <name evidence="1" type="ORF">MOMA_06521</name>
</gene>
<sequence>MNFHQKDGFIMARAKLSKNAIDFIIKHRDDTSAVYTWSDIAELLNKHFGVQVTHQAVAKKIL</sequence>
<protein>
    <recommendedName>
        <fullName evidence="3">Transposase</fullName>
    </recommendedName>
</protein>
<dbReference type="EMBL" id="ANIN01000002">
    <property type="protein sequence ID" value="ELA08194.1"/>
    <property type="molecule type" value="Genomic_DNA"/>
</dbReference>
<reference evidence="1 2" key="1">
    <citation type="journal article" date="2013" name="Genome Announc.">
        <title>Genome Sequence of Moraxella macacae 0408225, a Novel Bacterial Species Isolated from a Cynomolgus Macaque with Epistaxis.</title>
        <authorList>
            <person name="Ladner J.T."/>
            <person name="Whitehouse C.A."/>
            <person name="Koroleva G.I."/>
            <person name="Palacios G.F."/>
        </authorList>
    </citation>
    <scope>NUCLEOTIDE SEQUENCE [LARGE SCALE GENOMIC DNA]</scope>
    <source>
        <strain evidence="1 2">0408225</strain>
    </source>
</reference>
<evidence type="ECO:0000313" key="1">
    <source>
        <dbReference type="EMBL" id="ELA08194.1"/>
    </source>
</evidence>
<dbReference type="Proteomes" id="UP000023795">
    <property type="component" value="Unassembled WGS sequence"/>
</dbReference>
<dbReference type="PATRIC" id="fig|1230338.3.peg.1391"/>
<proteinExistence type="predicted"/>
<comment type="caution">
    <text evidence="1">The sequence shown here is derived from an EMBL/GenBank/DDBJ whole genome shotgun (WGS) entry which is preliminary data.</text>
</comment>
<evidence type="ECO:0000313" key="2">
    <source>
        <dbReference type="Proteomes" id="UP000023795"/>
    </source>
</evidence>
<accession>L2F574</accession>
<keyword evidence="2" id="KW-1185">Reference proteome</keyword>
<dbReference type="AlphaFoldDB" id="L2F574"/>
<name>L2F574_9GAMM</name>
<dbReference type="STRING" id="1230338.MOMA_06521"/>